<organism evidence="1 2">
    <name type="scientific">Favolaschia claudopus</name>
    <dbReference type="NCBI Taxonomy" id="2862362"/>
    <lineage>
        <taxon>Eukaryota</taxon>
        <taxon>Fungi</taxon>
        <taxon>Dikarya</taxon>
        <taxon>Basidiomycota</taxon>
        <taxon>Agaricomycotina</taxon>
        <taxon>Agaricomycetes</taxon>
        <taxon>Agaricomycetidae</taxon>
        <taxon>Agaricales</taxon>
        <taxon>Marasmiineae</taxon>
        <taxon>Mycenaceae</taxon>
        <taxon>Favolaschia</taxon>
    </lineage>
</organism>
<sequence length="145" mass="16189">MNPRTHADIMTLAPDSDDTPDDHPFCYARIIGVFHFPFGFAAFVSTAPTKAASSGNIEFFPDSDPNAYGFLDPDEVIRASHLIPAFHHGPTDPVEYTTLARKGDEFDDWRFHYVNQSSIDIRLTLLLRTGITCLLELSDISTRSV</sequence>
<evidence type="ECO:0000313" key="1">
    <source>
        <dbReference type="EMBL" id="KAK7000945.1"/>
    </source>
</evidence>
<reference evidence="1 2" key="1">
    <citation type="journal article" date="2024" name="J Genomics">
        <title>Draft genome sequencing and assembly of Favolaschia claudopus CIRM-BRFM 2984 isolated from oak limbs.</title>
        <authorList>
            <person name="Navarro D."/>
            <person name="Drula E."/>
            <person name="Chaduli D."/>
            <person name="Cazenave R."/>
            <person name="Ahrendt S."/>
            <person name="Wang J."/>
            <person name="Lipzen A."/>
            <person name="Daum C."/>
            <person name="Barry K."/>
            <person name="Grigoriev I.V."/>
            <person name="Favel A."/>
            <person name="Rosso M.N."/>
            <person name="Martin F."/>
        </authorList>
    </citation>
    <scope>NUCLEOTIDE SEQUENCE [LARGE SCALE GENOMIC DNA]</scope>
    <source>
        <strain evidence="1 2">CIRM-BRFM 2984</strain>
    </source>
</reference>
<accession>A0AAW0A4G2</accession>
<dbReference type="AlphaFoldDB" id="A0AAW0A4G2"/>
<evidence type="ECO:0000313" key="2">
    <source>
        <dbReference type="Proteomes" id="UP001362999"/>
    </source>
</evidence>
<dbReference type="EMBL" id="JAWWNJ010000086">
    <property type="protein sequence ID" value="KAK7000945.1"/>
    <property type="molecule type" value="Genomic_DNA"/>
</dbReference>
<gene>
    <name evidence="1" type="ORF">R3P38DRAFT_3218184</name>
</gene>
<protein>
    <submittedName>
        <fullName evidence="1">Uncharacterized protein</fullName>
    </submittedName>
</protein>
<name>A0AAW0A4G2_9AGAR</name>
<keyword evidence="2" id="KW-1185">Reference proteome</keyword>
<comment type="caution">
    <text evidence="1">The sequence shown here is derived from an EMBL/GenBank/DDBJ whole genome shotgun (WGS) entry which is preliminary data.</text>
</comment>
<dbReference type="Proteomes" id="UP001362999">
    <property type="component" value="Unassembled WGS sequence"/>
</dbReference>
<proteinExistence type="predicted"/>